<protein>
    <submittedName>
        <fullName evidence="2">Uncharacterized protein</fullName>
    </submittedName>
</protein>
<keyword evidence="3" id="KW-1185">Reference proteome</keyword>
<proteinExistence type="predicted"/>
<sequence length="219" mass="25428">MFELQERVMKYIGLEEALQDSSYVVPKRRRDSPLPNRENLQRPRPTLNNMPKAQKDDRRRDGSFHLGQTFTPLNNPRRTVLQIIQDKKLPVTWPPRGRKNPRNGKNQFCDFHWRYGHDTEECKKLGRSIEGLIQNGQLKQFIQSSTGSIQQPSHRTKEKLHREVDLCKGVVLVIHGGTGLRQELSTSHIGPHPLSQIKILSFFIPEILRISNIPMTTLW</sequence>
<feature type="region of interest" description="Disordered" evidence="1">
    <location>
        <begin position="24"/>
        <end position="71"/>
    </location>
</feature>
<accession>A0AAV2DZJ8</accession>
<evidence type="ECO:0000313" key="2">
    <source>
        <dbReference type="EMBL" id="CAL1378969.1"/>
    </source>
</evidence>
<gene>
    <name evidence="2" type="ORF">LTRI10_LOCUS20516</name>
</gene>
<evidence type="ECO:0000313" key="3">
    <source>
        <dbReference type="Proteomes" id="UP001497516"/>
    </source>
</evidence>
<dbReference type="Proteomes" id="UP001497516">
    <property type="component" value="Chromosome 3"/>
</dbReference>
<reference evidence="2 3" key="1">
    <citation type="submission" date="2024-04" db="EMBL/GenBank/DDBJ databases">
        <authorList>
            <person name="Fracassetti M."/>
        </authorList>
    </citation>
    <scope>NUCLEOTIDE SEQUENCE [LARGE SCALE GENOMIC DNA]</scope>
</reference>
<dbReference type="AlphaFoldDB" id="A0AAV2DZJ8"/>
<evidence type="ECO:0000256" key="1">
    <source>
        <dbReference type="SAM" id="MobiDB-lite"/>
    </source>
</evidence>
<feature type="compositionally biased region" description="Basic and acidic residues" evidence="1">
    <location>
        <begin position="53"/>
        <end position="63"/>
    </location>
</feature>
<name>A0AAV2DZJ8_9ROSI</name>
<organism evidence="2 3">
    <name type="scientific">Linum trigynum</name>
    <dbReference type="NCBI Taxonomy" id="586398"/>
    <lineage>
        <taxon>Eukaryota</taxon>
        <taxon>Viridiplantae</taxon>
        <taxon>Streptophyta</taxon>
        <taxon>Embryophyta</taxon>
        <taxon>Tracheophyta</taxon>
        <taxon>Spermatophyta</taxon>
        <taxon>Magnoliopsida</taxon>
        <taxon>eudicotyledons</taxon>
        <taxon>Gunneridae</taxon>
        <taxon>Pentapetalae</taxon>
        <taxon>rosids</taxon>
        <taxon>fabids</taxon>
        <taxon>Malpighiales</taxon>
        <taxon>Linaceae</taxon>
        <taxon>Linum</taxon>
    </lineage>
</organism>
<dbReference type="EMBL" id="OZ034816">
    <property type="protein sequence ID" value="CAL1378969.1"/>
    <property type="molecule type" value="Genomic_DNA"/>
</dbReference>